<dbReference type="AlphaFoldDB" id="A0A812R7X0"/>
<sequence length="280" mass="30883">MCASCVWDAGAKFASEAAVLLSKGKVSKPKPHSKPSYVAHSRNDDIDASIKTVRDMASALRLEVDSRRRKVDEVLGALREDLKRLEEKGDSSSANLQSLTEEATAVLSQRLEERLQHCQDLEATLHRHADVHVSMHAKIDGNKDELENQINLVESSLIKQDEDLHREINERVDAVERHHSSISKETAKRLNALDLRIAGLQGNRVAGGQPGGKLFLAPGVQEQQWRPITGVEHIFSEVMMVEDELADQERSGTYHSKSQVPETTVDVGAGPRASGPTLHT</sequence>
<gene>
    <name evidence="3" type="primary">Scn11a</name>
    <name evidence="3" type="ORF">SNAT2548_LOCUS23126</name>
</gene>
<proteinExistence type="predicted"/>
<protein>
    <submittedName>
        <fullName evidence="3">Scn11a protein</fullName>
    </submittedName>
</protein>
<evidence type="ECO:0000313" key="3">
    <source>
        <dbReference type="EMBL" id="CAE7425012.1"/>
    </source>
</evidence>
<feature type="compositionally biased region" description="Polar residues" evidence="2">
    <location>
        <begin position="253"/>
        <end position="262"/>
    </location>
</feature>
<evidence type="ECO:0000256" key="2">
    <source>
        <dbReference type="SAM" id="MobiDB-lite"/>
    </source>
</evidence>
<feature type="region of interest" description="Disordered" evidence="2">
    <location>
        <begin position="246"/>
        <end position="280"/>
    </location>
</feature>
<keyword evidence="4" id="KW-1185">Reference proteome</keyword>
<evidence type="ECO:0000313" key="4">
    <source>
        <dbReference type="Proteomes" id="UP000604046"/>
    </source>
</evidence>
<name>A0A812R7X0_9DINO</name>
<organism evidence="3 4">
    <name type="scientific">Symbiodinium natans</name>
    <dbReference type="NCBI Taxonomy" id="878477"/>
    <lineage>
        <taxon>Eukaryota</taxon>
        <taxon>Sar</taxon>
        <taxon>Alveolata</taxon>
        <taxon>Dinophyceae</taxon>
        <taxon>Suessiales</taxon>
        <taxon>Symbiodiniaceae</taxon>
        <taxon>Symbiodinium</taxon>
    </lineage>
</organism>
<evidence type="ECO:0000256" key="1">
    <source>
        <dbReference type="SAM" id="Coils"/>
    </source>
</evidence>
<reference evidence="3" key="1">
    <citation type="submission" date="2021-02" db="EMBL/GenBank/DDBJ databases">
        <authorList>
            <person name="Dougan E. K."/>
            <person name="Rhodes N."/>
            <person name="Thang M."/>
            <person name="Chan C."/>
        </authorList>
    </citation>
    <scope>NUCLEOTIDE SEQUENCE</scope>
</reference>
<keyword evidence="1" id="KW-0175">Coiled coil</keyword>
<dbReference type="Proteomes" id="UP000604046">
    <property type="component" value="Unassembled WGS sequence"/>
</dbReference>
<dbReference type="EMBL" id="CAJNDS010002311">
    <property type="protein sequence ID" value="CAE7425012.1"/>
    <property type="molecule type" value="Genomic_DNA"/>
</dbReference>
<comment type="caution">
    <text evidence="3">The sequence shown here is derived from an EMBL/GenBank/DDBJ whole genome shotgun (WGS) entry which is preliminary data.</text>
</comment>
<feature type="coiled-coil region" evidence="1">
    <location>
        <begin position="68"/>
        <end position="102"/>
    </location>
</feature>
<accession>A0A812R7X0</accession>